<evidence type="ECO:0000313" key="4">
    <source>
        <dbReference type="Proteomes" id="UP000700596"/>
    </source>
</evidence>
<gene>
    <name evidence="3" type="ORF">B0J11DRAFT_531766</name>
</gene>
<organism evidence="3 4">
    <name type="scientific">Dendryphion nanum</name>
    <dbReference type="NCBI Taxonomy" id="256645"/>
    <lineage>
        <taxon>Eukaryota</taxon>
        <taxon>Fungi</taxon>
        <taxon>Dikarya</taxon>
        <taxon>Ascomycota</taxon>
        <taxon>Pezizomycotina</taxon>
        <taxon>Dothideomycetes</taxon>
        <taxon>Pleosporomycetidae</taxon>
        <taxon>Pleosporales</taxon>
        <taxon>Torulaceae</taxon>
        <taxon>Dendryphion</taxon>
    </lineage>
</organism>
<sequence>MPSPRSIPSWSSPLQILFPLSILPHLLAANPPSPSKKPSHDRPRMTIKHHQGRTPPWRTDHILPSWSALEPSALPYVAWSPSANPDRGIRATDRAEWIRIAVARIGSFVAKGWVYAGR</sequence>
<dbReference type="AlphaFoldDB" id="A0A9P9DN33"/>
<dbReference type="EMBL" id="JAGMWT010000009">
    <property type="protein sequence ID" value="KAH7122545.1"/>
    <property type="molecule type" value="Genomic_DNA"/>
</dbReference>
<evidence type="ECO:0000256" key="2">
    <source>
        <dbReference type="SAM" id="SignalP"/>
    </source>
</evidence>
<feature type="signal peptide" evidence="2">
    <location>
        <begin position="1"/>
        <end position="28"/>
    </location>
</feature>
<feature type="region of interest" description="Disordered" evidence="1">
    <location>
        <begin position="29"/>
        <end position="58"/>
    </location>
</feature>
<dbReference type="Proteomes" id="UP000700596">
    <property type="component" value="Unassembled WGS sequence"/>
</dbReference>
<evidence type="ECO:0000313" key="3">
    <source>
        <dbReference type="EMBL" id="KAH7122545.1"/>
    </source>
</evidence>
<evidence type="ECO:0000256" key="1">
    <source>
        <dbReference type="SAM" id="MobiDB-lite"/>
    </source>
</evidence>
<name>A0A9P9DN33_9PLEO</name>
<reference evidence="3" key="1">
    <citation type="journal article" date="2021" name="Nat. Commun.">
        <title>Genetic determinants of endophytism in the Arabidopsis root mycobiome.</title>
        <authorList>
            <person name="Mesny F."/>
            <person name="Miyauchi S."/>
            <person name="Thiergart T."/>
            <person name="Pickel B."/>
            <person name="Atanasova L."/>
            <person name="Karlsson M."/>
            <person name="Huettel B."/>
            <person name="Barry K.W."/>
            <person name="Haridas S."/>
            <person name="Chen C."/>
            <person name="Bauer D."/>
            <person name="Andreopoulos W."/>
            <person name="Pangilinan J."/>
            <person name="LaButti K."/>
            <person name="Riley R."/>
            <person name="Lipzen A."/>
            <person name="Clum A."/>
            <person name="Drula E."/>
            <person name="Henrissat B."/>
            <person name="Kohler A."/>
            <person name="Grigoriev I.V."/>
            <person name="Martin F.M."/>
            <person name="Hacquard S."/>
        </authorList>
    </citation>
    <scope>NUCLEOTIDE SEQUENCE</scope>
    <source>
        <strain evidence="3">MPI-CAGE-CH-0243</strain>
    </source>
</reference>
<accession>A0A9P9DN33</accession>
<keyword evidence="2" id="KW-0732">Signal</keyword>
<evidence type="ECO:0008006" key="5">
    <source>
        <dbReference type="Google" id="ProtNLM"/>
    </source>
</evidence>
<comment type="caution">
    <text evidence="3">The sequence shown here is derived from an EMBL/GenBank/DDBJ whole genome shotgun (WGS) entry which is preliminary data.</text>
</comment>
<protein>
    <recommendedName>
        <fullName evidence="5">Secreted protein</fullName>
    </recommendedName>
</protein>
<feature type="chain" id="PRO_5040472573" description="Secreted protein" evidence="2">
    <location>
        <begin position="29"/>
        <end position="118"/>
    </location>
</feature>
<keyword evidence="4" id="KW-1185">Reference proteome</keyword>
<proteinExistence type="predicted"/>